<dbReference type="FunFam" id="2.60.40.420:FF:000038">
    <property type="entry name" value="Extracellular dihydrogeodin oxidase/laccase"/>
    <property type="match status" value="1"/>
</dbReference>
<dbReference type="AlphaFoldDB" id="A0A8S8ZFG7"/>
<dbReference type="VEuPathDB" id="FungiDB:SMAC_03641"/>
<evidence type="ECO:0000256" key="6">
    <source>
        <dbReference type="ARBA" id="ARBA00022729"/>
    </source>
</evidence>
<gene>
    <name evidence="17" type="ORF">SMACR_03641</name>
</gene>
<evidence type="ECO:0000256" key="12">
    <source>
        <dbReference type="ARBA" id="ARBA00023185"/>
    </source>
</evidence>
<feature type="signal peptide" evidence="13">
    <location>
        <begin position="1"/>
        <end position="18"/>
    </location>
</feature>
<evidence type="ECO:0000313" key="18">
    <source>
        <dbReference type="Proteomes" id="UP000433876"/>
    </source>
</evidence>
<dbReference type="InterPro" id="IPR011706">
    <property type="entry name" value="Cu-oxidase_C"/>
</dbReference>
<dbReference type="InterPro" id="IPR001117">
    <property type="entry name" value="Cu-oxidase_2nd"/>
</dbReference>
<feature type="domain" description="Plastocyanin-like" evidence="14">
    <location>
        <begin position="211"/>
        <end position="362"/>
    </location>
</feature>
<feature type="domain" description="Plastocyanin-like" evidence="15">
    <location>
        <begin position="432"/>
        <end position="560"/>
    </location>
</feature>
<dbReference type="InterPro" id="IPR008972">
    <property type="entry name" value="Cupredoxin"/>
</dbReference>
<feature type="domain" description="Plastocyanin-like" evidence="16">
    <location>
        <begin position="85"/>
        <end position="199"/>
    </location>
</feature>
<comment type="similarity">
    <text evidence="3">Belongs to the multicopper oxidase family.</text>
</comment>
<comment type="cofactor">
    <cofactor evidence="2">
        <name>Cu cation</name>
        <dbReference type="ChEBI" id="CHEBI:23378"/>
    </cofactor>
</comment>
<evidence type="ECO:0000259" key="16">
    <source>
        <dbReference type="Pfam" id="PF07732"/>
    </source>
</evidence>
<evidence type="ECO:0000259" key="14">
    <source>
        <dbReference type="Pfam" id="PF00394"/>
    </source>
</evidence>
<protein>
    <recommendedName>
        <fullName evidence="4">laccase</fullName>
        <ecNumber evidence="4">1.10.3.2</ecNumber>
    </recommendedName>
</protein>
<evidence type="ECO:0000256" key="9">
    <source>
        <dbReference type="ARBA" id="ARBA00023008"/>
    </source>
</evidence>
<keyword evidence="9" id="KW-0186">Copper</keyword>
<organism evidence="17 18">
    <name type="scientific">Sordaria macrospora</name>
    <dbReference type="NCBI Taxonomy" id="5147"/>
    <lineage>
        <taxon>Eukaryota</taxon>
        <taxon>Fungi</taxon>
        <taxon>Dikarya</taxon>
        <taxon>Ascomycota</taxon>
        <taxon>Pezizomycotina</taxon>
        <taxon>Sordariomycetes</taxon>
        <taxon>Sordariomycetidae</taxon>
        <taxon>Sordariales</taxon>
        <taxon>Sordariaceae</taxon>
        <taxon>Sordaria</taxon>
    </lineage>
</organism>
<sequence>MKSALGCVLSALVASVYASSLHAVRHSPPHAPRQIPPQLDYNLLPRAACDNTNKSRHCWGNYSIDTNYYDETLDTGVTREYWLSVEEGSCAPDGYARQCQTVNGTVPGPTIIADWGDSLVIHVTNNLKYNGTAIHWHGLRQSGSNIYDGVPGITQCAIAIGQSMTYRFKVTQYGSSWYHSHFSLQYANGVFGGIVFNGPATSNYDEDLGHLFLSDWSHVDVFTRWFAARNGQPPALESGLINGTNKYDCSNSTTDPNCTGRGVKLTTVVEKGKKYRLRLVNAAVDGVFQFSIDKHKLKVIAADLVPIKPYTTSSLKLTEGQRYDVILHANQAVDNYWIRAGWLNVCQPNEHPDSITSVLRYNVSSTLDPTTTSDVTVSSDCLDEPLASLVPHLKIDVTNIQKSFDTYLNISKQVDYIHWTINTSSLVIDWANPTLKQVFNGEKLFPTEYNVLAINKTTTDSEWIVLVIQDESNLNLEHPIHLHGHDFWILDQSTGTFDAANSPKNFQTKNPPRRDVAALPGNGYLAIAFMPDNPGAWLCHCHIAWHASEGLSLEFLEREADIKADVTDSDLTQFNDICQTWSDSLGTQAFPQEDSGI</sequence>
<evidence type="ECO:0000259" key="15">
    <source>
        <dbReference type="Pfam" id="PF07731"/>
    </source>
</evidence>
<evidence type="ECO:0000256" key="3">
    <source>
        <dbReference type="ARBA" id="ARBA00010609"/>
    </source>
</evidence>
<comment type="caution">
    <text evidence="17">The sequence shown here is derived from an EMBL/GenBank/DDBJ whole genome shotgun (WGS) entry which is preliminary data.</text>
</comment>
<evidence type="ECO:0000256" key="13">
    <source>
        <dbReference type="SAM" id="SignalP"/>
    </source>
</evidence>
<comment type="catalytic activity">
    <reaction evidence="1">
        <text>4 hydroquinone + O2 = 4 benzosemiquinone + 2 H2O</text>
        <dbReference type="Rhea" id="RHEA:11276"/>
        <dbReference type="ChEBI" id="CHEBI:15377"/>
        <dbReference type="ChEBI" id="CHEBI:15379"/>
        <dbReference type="ChEBI" id="CHEBI:17594"/>
        <dbReference type="ChEBI" id="CHEBI:17977"/>
        <dbReference type="EC" id="1.10.3.2"/>
    </reaction>
</comment>
<evidence type="ECO:0000256" key="5">
    <source>
        <dbReference type="ARBA" id="ARBA00022723"/>
    </source>
</evidence>
<accession>A0A8S8ZFG7</accession>
<keyword evidence="12" id="KW-0439">Lignin degradation</keyword>
<keyword evidence="8" id="KW-0560">Oxidoreductase</keyword>
<dbReference type="SUPFAM" id="SSF49503">
    <property type="entry name" value="Cupredoxins"/>
    <property type="match status" value="3"/>
</dbReference>
<keyword evidence="10" id="KW-1015">Disulfide bond</keyword>
<dbReference type="Gene3D" id="2.60.40.420">
    <property type="entry name" value="Cupredoxins - blue copper proteins"/>
    <property type="match status" value="3"/>
</dbReference>
<dbReference type="CDD" id="cd13854">
    <property type="entry name" value="CuRO_1_MaLCC_like"/>
    <property type="match status" value="1"/>
</dbReference>
<evidence type="ECO:0000256" key="10">
    <source>
        <dbReference type="ARBA" id="ARBA00023157"/>
    </source>
</evidence>
<dbReference type="FunFam" id="2.60.40.420:FF:000046">
    <property type="entry name" value="Multicopper oxidase"/>
    <property type="match status" value="1"/>
</dbReference>
<keyword evidence="6 13" id="KW-0732">Signal</keyword>
<dbReference type="PANTHER" id="PTHR11709:SF71">
    <property type="entry name" value="OXIDOREDUCTASE TPCJ"/>
    <property type="match status" value="1"/>
</dbReference>
<dbReference type="CDD" id="cd13880">
    <property type="entry name" value="CuRO_2_MaLCC_like"/>
    <property type="match status" value="1"/>
</dbReference>
<keyword evidence="11" id="KW-0325">Glycoprotein</keyword>
<dbReference type="InterPro" id="IPR045087">
    <property type="entry name" value="Cu-oxidase_fam"/>
</dbReference>
<dbReference type="PROSITE" id="PS00080">
    <property type="entry name" value="MULTICOPPER_OXIDASE2"/>
    <property type="match status" value="1"/>
</dbReference>
<evidence type="ECO:0000256" key="2">
    <source>
        <dbReference type="ARBA" id="ARBA00001935"/>
    </source>
</evidence>
<dbReference type="GO" id="GO:0052716">
    <property type="term" value="F:hydroquinone:oxygen oxidoreductase activity"/>
    <property type="evidence" value="ECO:0007669"/>
    <property type="project" value="UniProtKB-EC"/>
</dbReference>
<evidence type="ECO:0000256" key="1">
    <source>
        <dbReference type="ARBA" id="ARBA00000349"/>
    </source>
</evidence>
<dbReference type="InterPro" id="IPR002355">
    <property type="entry name" value="Cu_oxidase_Cu_BS"/>
</dbReference>
<feature type="chain" id="PRO_5035734956" description="laccase" evidence="13">
    <location>
        <begin position="19"/>
        <end position="597"/>
    </location>
</feature>
<dbReference type="GO" id="GO:0046274">
    <property type="term" value="P:lignin catabolic process"/>
    <property type="evidence" value="ECO:0007669"/>
    <property type="project" value="UniProtKB-KW"/>
</dbReference>
<dbReference type="CDD" id="cd13901">
    <property type="entry name" value="CuRO_3_MaLCC_like"/>
    <property type="match status" value="1"/>
</dbReference>
<dbReference type="EC" id="1.10.3.2" evidence="4"/>
<dbReference type="InterPro" id="IPR011707">
    <property type="entry name" value="Cu-oxidase-like_N"/>
</dbReference>
<dbReference type="OMA" id="IFHLHGY"/>
<reference evidence="17 18" key="1">
    <citation type="submission" date="2017-07" db="EMBL/GenBank/DDBJ databases">
        <title>Genome sequence of the Sordaria macrospora wild type strain R19027.</title>
        <authorList>
            <person name="Nowrousian M."/>
            <person name="Teichert I."/>
            <person name="Kueck U."/>
        </authorList>
    </citation>
    <scope>NUCLEOTIDE SEQUENCE [LARGE SCALE GENOMIC DNA]</scope>
    <source>
        <strain evidence="17 18">R19027</strain>
        <tissue evidence="17">Mycelium</tissue>
    </source>
</reference>
<dbReference type="EMBL" id="NMPR01000359">
    <property type="protein sequence ID" value="KAA8622030.1"/>
    <property type="molecule type" value="Genomic_DNA"/>
</dbReference>
<keyword evidence="7" id="KW-0677">Repeat</keyword>
<keyword evidence="5" id="KW-0479">Metal-binding</keyword>
<dbReference type="Pfam" id="PF07732">
    <property type="entry name" value="Cu-oxidase_3"/>
    <property type="match status" value="1"/>
</dbReference>
<evidence type="ECO:0000256" key="8">
    <source>
        <dbReference type="ARBA" id="ARBA00023002"/>
    </source>
</evidence>
<dbReference type="Proteomes" id="UP000433876">
    <property type="component" value="Unassembled WGS sequence"/>
</dbReference>
<dbReference type="PANTHER" id="PTHR11709">
    <property type="entry name" value="MULTI-COPPER OXIDASE"/>
    <property type="match status" value="1"/>
</dbReference>
<proteinExistence type="inferred from homology"/>
<evidence type="ECO:0000256" key="4">
    <source>
        <dbReference type="ARBA" id="ARBA00012297"/>
    </source>
</evidence>
<name>A0A8S8ZFG7_SORMA</name>
<evidence type="ECO:0000256" key="11">
    <source>
        <dbReference type="ARBA" id="ARBA00023180"/>
    </source>
</evidence>
<evidence type="ECO:0000256" key="7">
    <source>
        <dbReference type="ARBA" id="ARBA00022737"/>
    </source>
</evidence>
<dbReference type="GO" id="GO:0005507">
    <property type="term" value="F:copper ion binding"/>
    <property type="evidence" value="ECO:0007669"/>
    <property type="project" value="InterPro"/>
</dbReference>
<evidence type="ECO:0000313" key="17">
    <source>
        <dbReference type="EMBL" id="KAA8622030.1"/>
    </source>
</evidence>
<dbReference type="Pfam" id="PF07731">
    <property type="entry name" value="Cu-oxidase_2"/>
    <property type="match status" value="1"/>
</dbReference>
<dbReference type="Pfam" id="PF00394">
    <property type="entry name" value="Cu-oxidase"/>
    <property type="match status" value="1"/>
</dbReference>
<dbReference type="FunFam" id="2.60.40.420:FF:000021">
    <property type="entry name" value="Extracellular dihydrogeodin oxidase/laccase"/>
    <property type="match status" value="1"/>
</dbReference>